<gene>
    <name evidence="2" type="ORF">EVAR_7221_1</name>
</gene>
<feature type="region of interest" description="Disordered" evidence="1">
    <location>
        <begin position="48"/>
        <end position="67"/>
    </location>
</feature>
<evidence type="ECO:0000313" key="2">
    <source>
        <dbReference type="EMBL" id="GBP08612.1"/>
    </source>
</evidence>
<accession>A0A4C1T2H0</accession>
<comment type="caution">
    <text evidence="2">The sequence shown here is derived from an EMBL/GenBank/DDBJ whole genome shotgun (WGS) entry which is preliminary data.</text>
</comment>
<dbReference type="EMBL" id="BGZK01000032">
    <property type="protein sequence ID" value="GBP08612.1"/>
    <property type="molecule type" value="Genomic_DNA"/>
</dbReference>
<evidence type="ECO:0000313" key="3">
    <source>
        <dbReference type="Proteomes" id="UP000299102"/>
    </source>
</evidence>
<feature type="compositionally biased region" description="Low complexity" evidence="1">
    <location>
        <begin position="49"/>
        <end position="60"/>
    </location>
</feature>
<proteinExistence type="predicted"/>
<organism evidence="2 3">
    <name type="scientific">Eumeta variegata</name>
    <name type="common">Bagworm moth</name>
    <name type="synonym">Eumeta japonica</name>
    <dbReference type="NCBI Taxonomy" id="151549"/>
    <lineage>
        <taxon>Eukaryota</taxon>
        <taxon>Metazoa</taxon>
        <taxon>Ecdysozoa</taxon>
        <taxon>Arthropoda</taxon>
        <taxon>Hexapoda</taxon>
        <taxon>Insecta</taxon>
        <taxon>Pterygota</taxon>
        <taxon>Neoptera</taxon>
        <taxon>Endopterygota</taxon>
        <taxon>Lepidoptera</taxon>
        <taxon>Glossata</taxon>
        <taxon>Ditrysia</taxon>
        <taxon>Tineoidea</taxon>
        <taxon>Psychidae</taxon>
        <taxon>Oiketicinae</taxon>
        <taxon>Eumeta</taxon>
    </lineage>
</organism>
<dbReference type="Proteomes" id="UP000299102">
    <property type="component" value="Unassembled WGS sequence"/>
</dbReference>
<name>A0A4C1T2H0_EUMVA</name>
<evidence type="ECO:0000256" key="1">
    <source>
        <dbReference type="SAM" id="MobiDB-lite"/>
    </source>
</evidence>
<keyword evidence="3" id="KW-1185">Reference proteome</keyword>
<reference evidence="2 3" key="1">
    <citation type="journal article" date="2019" name="Commun. Biol.">
        <title>The bagworm genome reveals a unique fibroin gene that provides high tensile strength.</title>
        <authorList>
            <person name="Kono N."/>
            <person name="Nakamura H."/>
            <person name="Ohtoshi R."/>
            <person name="Tomita M."/>
            <person name="Numata K."/>
            <person name="Arakawa K."/>
        </authorList>
    </citation>
    <scope>NUCLEOTIDE SEQUENCE [LARGE SCALE GENOMIC DNA]</scope>
</reference>
<sequence>MTQNTDVKYPTSAVRFAKVIIRRVRHSQPTPSNPPAAVQRRFRFELKASTSSRRSGPRIRSGGRGARSVPDLAFGLSLSRLYPGGCADSDSLLDPDIAHTTIKRNSRYPRKGAVVGGVVARTGALSRNGPATRRILRRPRPLNLQSSAPTQLWGLFTTSRFNVLSEARIYEVNLNDVISFIKIGQVESERRTTIRSALTKSCRVIGDHSLSTTRLKLDAGDGRPAKTIFIGFEITTEIVDFLLLTLMVTAARGFARPVLRSASDVAIA</sequence>
<dbReference type="AlphaFoldDB" id="A0A4C1T2H0"/>
<protein>
    <submittedName>
        <fullName evidence="2">Uncharacterized protein</fullName>
    </submittedName>
</protein>